<protein>
    <submittedName>
        <fullName evidence="1">TetR/AcrR family transcriptional regulator</fullName>
    </submittedName>
</protein>
<sequence length="196" mass="22180">MPPAARITKEMILNTVLDITREAGFEAVNARSIAGRLQCSTRPIFTCYNSMEELKAGFLDFAYDFYSQYVADYSASIKVSPCLLLPLSYIEFARDETNLFKLLFIKDMDLEMAEAMDFYREKGNEKKAGIFSEAIGVEPERAKEIFLDLFLYSHGMAVLTATKKLSLDRNAAEKMLSKLLSALVRQEKPDWELPGA</sequence>
<dbReference type="Gene3D" id="1.10.357.10">
    <property type="entry name" value="Tetracycline Repressor, domain 2"/>
    <property type="match status" value="1"/>
</dbReference>
<organism evidence="1 2">
    <name type="scientific">Eisenbergiella massiliensis</name>
    <dbReference type="NCBI Taxonomy" id="1720294"/>
    <lineage>
        <taxon>Bacteria</taxon>
        <taxon>Bacillati</taxon>
        <taxon>Bacillota</taxon>
        <taxon>Clostridia</taxon>
        <taxon>Lachnospirales</taxon>
        <taxon>Lachnospiraceae</taxon>
        <taxon>Eisenbergiella</taxon>
    </lineage>
</organism>
<reference evidence="1" key="1">
    <citation type="submission" date="2018-08" db="EMBL/GenBank/DDBJ databases">
        <title>A genome reference for cultivated species of the human gut microbiota.</title>
        <authorList>
            <person name="Zou Y."/>
            <person name="Xue W."/>
            <person name="Luo G."/>
        </authorList>
    </citation>
    <scope>NUCLEOTIDE SEQUENCE [LARGE SCALE GENOMIC DNA]</scope>
    <source>
        <strain evidence="1">TF05-5AC</strain>
    </source>
</reference>
<dbReference type="GeneID" id="97990483"/>
<keyword evidence="2" id="KW-1185">Reference proteome</keyword>
<evidence type="ECO:0000313" key="2">
    <source>
        <dbReference type="Proteomes" id="UP000260812"/>
    </source>
</evidence>
<accession>A0A3E3HVF5</accession>
<evidence type="ECO:0000313" key="1">
    <source>
        <dbReference type="EMBL" id="RGE55810.1"/>
    </source>
</evidence>
<dbReference type="SUPFAM" id="SSF46689">
    <property type="entry name" value="Homeodomain-like"/>
    <property type="match status" value="1"/>
</dbReference>
<dbReference type="SUPFAM" id="SSF48498">
    <property type="entry name" value="Tetracyclin repressor-like, C-terminal domain"/>
    <property type="match status" value="1"/>
</dbReference>
<dbReference type="InterPro" id="IPR009057">
    <property type="entry name" value="Homeodomain-like_sf"/>
</dbReference>
<name>A0A3E3HVF5_9FIRM</name>
<dbReference type="RefSeq" id="WP_035323912.1">
    <property type="nucleotide sequence ID" value="NZ_CANNOQ010000037.1"/>
</dbReference>
<proteinExistence type="predicted"/>
<dbReference type="EMBL" id="QVLV01000036">
    <property type="protein sequence ID" value="RGE55810.1"/>
    <property type="molecule type" value="Genomic_DNA"/>
</dbReference>
<comment type="caution">
    <text evidence="1">The sequence shown here is derived from an EMBL/GenBank/DDBJ whole genome shotgun (WGS) entry which is preliminary data.</text>
</comment>
<dbReference type="Proteomes" id="UP000260812">
    <property type="component" value="Unassembled WGS sequence"/>
</dbReference>
<dbReference type="AlphaFoldDB" id="A0A3E3HVF5"/>
<gene>
    <name evidence="1" type="ORF">DXC51_27435</name>
</gene>
<dbReference type="InterPro" id="IPR036271">
    <property type="entry name" value="Tet_transcr_reg_TetR-rel_C_sf"/>
</dbReference>